<keyword evidence="3" id="KW-1185">Reference proteome</keyword>
<dbReference type="AlphaFoldDB" id="A0A4C1V732"/>
<feature type="region of interest" description="Disordered" evidence="1">
    <location>
        <begin position="1"/>
        <end position="33"/>
    </location>
</feature>
<comment type="caution">
    <text evidence="2">The sequence shown here is derived from an EMBL/GenBank/DDBJ whole genome shotgun (WGS) entry which is preliminary data.</text>
</comment>
<evidence type="ECO:0000313" key="3">
    <source>
        <dbReference type="Proteomes" id="UP000299102"/>
    </source>
</evidence>
<accession>A0A4C1V732</accession>
<proteinExistence type="predicted"/>
<name>A0A4C1V732_EUMVA</name>
<dbReference type="Proteomes" id="UP000299102">
    <property type="component" value="Unassembled WGS sequence"/>
</dbReference>
<protein>
    <submittedName>
        <fullName evidence="2">Uncharacterized protein</fullName>
    </submittedName>
</protein>
<dbReference type="EMBL" id="BGZK01000291">
    <property type="protein sequence ID" value="GBP34658.1"/>
    <property type="molecule type" value="Genomic_DNA"/>
</dbReference>
<gene>
    <name evidence="2" type="ORF">EVAR_19049_1</name>
</gene>
<evidence type="ECO:0000256" key="1">
    <source>
        <dbReference type="SAM" id="MobiDB-lite"/>
    </source>
</evidence>
<organism evidence="2 3">
    <name type="scientific">Eumeta variegata</name>
    <name type="common">Bagworm moth</name>
    <name type="synonym">Eumeta japonica</name>
    <dbReference type="NCBI Taxonomy" id="151549"/>
    <lineage>
        <taxon>Eukaryota</taxon>
        <taxon>Metazoa</taxon>
        <taxon>Ecdysozoa</taxon>
        <taxon>Arthropoda</taxon>
        <taxon>Hexapoda</taxon>
        <taxon>Insecta</taxon>
        <taxon>Pterygota</taxon>
        <taxon>Neoptera</taxon>
        <taxon>Endopterygota</taxon>
        <taxon>Lepidoptera</taxon>
        <taxon>Glossata</taxon>
        <taxon>Ditrysia</taxon>
        <taxon>Tineoidea</taxon>
        <taxon>Psychidae</taxon>
        <taxon>Oiketicinae</taxon>
        <taxon>Eumeta</taxon>
    </lineage>
</organism>
<reference evidence="2 3" key="1">
    <citation type="journal article" date="2019" name="Commun. Biol.">
        <title>The bagworm genome reveals a unique fibroin gene that provides high tensile strength.</title>
        <authorList>
            <person name="Kono N."/>
            <person name="Nakamura H."/>
            <person name="Ohtoshi R."/>
            <person name="Tomita M."/>
            <person name="Numata K."/>
            <person name="Arakawa K."/>
        </authorList>
    </citation>
    <scope>NUCLEOTIDE SEQUENCE [LARGE SCALE GENOMIC DNA]</scope>
</reference>
<sequence length="118" mass="12873">MTAPPPAGRAFAPRPPRARNAVPSVPPAPPPSHARHVAFRLVQTVVFTAGRGREIVLRSPSKGVATVDRVDGNKCVFEGCPPTASSMRRTRRERRVIIQRGSYKVSGTSFDCRRRGTN</sequence>
<feature type="compositionally biased region" description="Low complexity" evidence="1">
    <location>
        <begin position="8"/>
        <end position="23"/>
    </location>
</feature>
<evidence type="ECO:0000313" key="2">
    <source>
        <dbReference type="EMBL" id="GBP34658.1"/>
    </source>
</evidence>